<accession>A0A4Q2EKD7</accession>
<evidence type="ECO:0000256" key="1">
    <source>
        <dbReference type="ARBA" id="ARBA00022884"/>
    </source>
</evidence>
<dbReference type="Gene3D" id="3.10.290.10">
    <property type="entry name" value="RNA-binding S4 domain"/>
    <property type="match status" value="1"/>
</dbReference>
<dbReference type="OrthoDB" id="9784736at2"/>
<sequence>MRIDAALVARGLARSRGQARDVILAGLVRVNGDVVRKASFPVRETDRLEAHQDPWVSRAAHKLVGALDATGLSVAGATAVDAGASTGGFTQVLLAKGAQHVHAVDVGHGQLSPLIRDDERVTNHEGLNLRSLTLNDVGGVPVDIVVADVSFISLRLLVGPLRAVARQGGDALLMVKPQFEVGRGGLDSRGVVADERRARETVDAVAQAAEAAGWRERWRGESPLPGEHGNHEFFLHLVAGPLGGAR</sequence>
<dbReference type="Proteomes" id="UP000290624">
    <property type="component" value="Unassembled WGS sequence"/>
</dbReference>
<gene>
    <name evidence="5" type="ORF">C1706_00040</name>
</gene>
<comment type="similarity">
    <text evidence="2">Belongs to the TlyA family.</text>
</comment>
<dbReference type="InterPro" id="IPR002942">
    <property type="entry name" value="S4_RNA-bd"/>
</dbReference>
<dbReference type="InterPro" id="IPR029063">
    <property type="entry name" value="SAM-dependent_MTases_sf"/>
</dbReference>
<dbReference type="GO" id="GO:0003723">
    <property type="term" value="F:RNA binding"/>
    <property type="evidence" value="ECO:0007669"/>
    <property type="project" value="UniProtKB-KW"/>
</dbReference>
<dbReference type="PANTHER" id="PTHR32319:SF0">
    <property type="entry name" value="BACTERIAL HEMOLYSIN-LIKE PROTEIN"/>
    <property type="match status" value="1"/>
</dbReference>
<evidence type="ECO:0000313" key="6">
    <source>
        <dbReference type="Proteomes" id="UP000290624"/>
    </source>
</evidence>
<dbReference type="RefSeq" id="WP_129457177.1">
    <property type="nucleotide sequence ID" value="NZ_PPCV01000001.1"/>
</dbReference>
<feature type="domain" description="RNA-binding S4" evidence="4">
    <location>
        <begin position="1"/>
        <end position="61"/>
    </location>
</feature>
<dbReference type="InterPro" id="IPR002877">
    <property type="entry name" value="RNA_MeTrfase_FtsJ_dom"/>
</dbReference>
<dbReference type="GO" id="GO:0032259">
    <property type="term" value="P:methylation"/>
    <property type="evidence" value="ECO:0007669"/>
    <property type="project" value="UniProtKB-KW"/>
</dbReference>
<name>A0A4Q2EKD7_9ACTN</name>
<dbReference type="PROSITE" id="PS50889">
    <property type="entry name" value="S4"/>
    <property type="match status" value="1"/>
</dbReference>
<dbReference type="AlphaFoldDB" id="A0A4Q2EKD7"/>
<keyword evidence="5" id="KW-0489">Methyltransferase</keyword>
<evidence type="ECO:0000256" key="2">
    <source>
        <dbReference type="ARBA" id="ARBA00029460"/>
    </source>
</evidence>
<dbReference type="InterPro" id="IPR004538">
    <property type="entry name" value="Hemolysin_A/TlyA"/>
</dbReference>
<evidence type="ECO:0000259" key="4">
    <source>
        <dbReference type="SMART" id="SM00363"/>
    </source>
</evidence>
<evidence type="ECO:0000313" key="5">
    <source>
        <dbReference type="EMBL" id="RXW33212.1"/>
    </source>
</evidence>
<dbReference type="InterPro" id="IPR036986">
    <property type="entry name" value="S4_RNA-bd_sf"/>
</dbReference>
<organism evidence="5 6">
    <name type="scientific">Propioniciclava flava</name>
    <dbReference type="NCBI Taxonomy" id="2072026"/>
    <lineage>
        <taxon>Bacteria</taxon>
        <taxon>Bacillati</taxon>
        <taxon>Actinomycetota</taxon>
        <taxon>Actinomycetes</taxon>
        <taxon>Propionibacteriales</taxon>
        <taxon>Propionibacteriaceae</taxon>
        <taxon>Propioniciclava</taxon>
    </lineage>
</organism>
<dbReference type="EMBL" id="PPCV01000001">
    <property type="protein sequence ID" value="RXW33212.1"/>
    <property type="molecule type" value="Genomic_DNA"/>
</dbReference>
<protein>
    <submittedName>
        <fullName evidence="5">TlyA family rRNA (Cytidine-2'-O)-methyltransferase</fullName>
    </submittedName>
</protein>
<proteinExistence type="inferred from homology"/>
<evidence type="ECO:0000256" key="3">
    <source>
        <dbReference type="PROSITE-ProRule" id="PRU00182"/>
    </source>
</evidence>
<dbReference type="PIRSF" id="PIRSF005578">
    <property type="entry name" value="TlyA"/>
    <property type="match status" value="1"/>
</dbReference>
<comment type="caution">
    <text evidence="5">The sequence shown here is derived from an EMBL/GenBank/DDBJ whole genome shotgun (WGS) entry which is preliminary data.</text>
</comment>
<keyword evidence="5" id="KW-0808">Transferase</keyword>
<dbReference type="PANTHER" id="PTHR32319">
    <property type="entry name" value="BACTERIAL HEMOLYSIN-LIKE PROTEIN"/>
    <property type="match status" value="1"/>
</dbReference>
<dbReference type="SUPFAM" id="SSF55174">
    <property type="entry name" value="Alpha-L RNA-binding motif"/>
    <property type="match status" value="1"/>
</dbReference>
<dbReference type="Pfam" id="PF01479">
    <property type="entry name" value="S4"/>
    <property type="match status" value="1"/>
</dbReference>
<dbReference type="Gene3D" id="3.40.50.150">
    <property type="entry name" value="Vaccinia Virus protein VP39"/>
    <property type="match status" value="1"/>
</dbReference>
<dbReference type="InterPro" id="IPR047048">
    <property type="entry name" value="TlyA"/>
</dbReference>
<dbReference type="GO" id="GO:0008168">
    <property type="term" value="F:methyltransferase activity"/>
    <property type="evidence" value="ECO:0007669"/>
    <property type="project" value="UniProtKB-KW"/>
</dbReference>
<reference evidence="5 6" key="1">
    <citation type="submission" date="2018-01" db="EMBL/GenBank/DDBJ databases">
        <title>Lactibacter flavus gen. nov., sp. nov., a novel bacterium of the family Propionibacteriaceae isolated from raw milk and dairy products.</title>
        <authorList>
            <person name="Wenning M."/>
            <person name="Breitenwieser F."/>
            <person name="Huptas C."/>
            <person name="von Neubeck M."/>
            <person name="Busse H.-J."/>
            <person name="Scherer S."/>
        </authorList>
    </citation>
    <scope>NUCLEOTIDE SEQUENCE [LARGE SCALE GENOMIC DNA]</scope>
    <source>
        <strain evidence="5 6">VG341</strain>
    </source>
</reference>
<dbReference type="SUPFAM" id="SSF53335">
    <property type="entry name" value="S-adenosyl-L-methionine-dependent methyltransferases"/>
    <property type="match status" value="1"/>
</dbReference>
<dbReference type="SMART" id="SM00363">
    <property type="entry name" value="S4"/>
    <property type="match status" value="1"/>
</dbReference>
<keyword evidence="1 3" id="KW-0694">RNA-binding</keyword>
<dbReference type="Pfam" id="PF01728">
    <property type="entry name" value="FtsJ"/>
    <property type="match status" value="1"/>
</dbReference>
<dbReference type="CDD" id="cd00165">
    <property type="entry name" value="S4"/>
    <property type="match status" value="1"/>
</dbReference>
<keyword evidence="6" id="KW-1185">Reference proteome</keyword>